<dbReference type="SUPFAM" id="SSF53067">
    <property type="entry name" value="Actin-like ATPase domain"/>
    <property type="match status" value="1"/>
</dbReference>
<dbReference type="InterPro" id="IPR043129">
    <property type="entry name" value="ATPase_NBD"/>
</dbReference>
<dbReference type="GO" id="GO:0006040">
    <property type="term" value="P:amino sugar metabolic process"/>
    <property type="evidence" value="ECO:0007669"/>
    <property type="project" value="InterPro"/>
</dbReference>
<dbReference type="AlphaFoldDB" id="A0A9X4E7M6"/>
<dbReference type="EMBL" id="JAPQFL010000007">
    <property type="protein sequence ID" value="MDD9328547.1"/>
    <property type="molecule type" value="Genomic_DNA"/>
</dbReference>
<evidence type="ECO:0000313" key="4">
    <source>
        <dbReference type="Proteomes" id="UP001149607"/>
    </source>
</evidence>
<comment type="function">
    <text evidence="1">Catalyzes the specific phosphorylation of 1,6-anhydro-N-acetylmuramic acid (anhMurNAc) with the simultaneous cleavage of the 1,6-anhydro ring, generating MurNAc-6-P. Is required for the utilization of anhMurNAc either imported from the medium or derived from its own cell wall murein, and thus plays a role in cell wall recycling.</text>
</comment>
<dbReference type="RefSeq" id="WP_274585618.1">
    <property type="nucleotide sequence ID" value="NZ_CP145811.1"/>
</dbReference>
<dbReference type="Gene3D" id="3.30.420.40">
    <property type="match status" value="2"/>
</dbReference>
<keyword evidence="1 2" id="KW-0808">Transferase</keyword>
<comment type="pathway">
    <text evidence="1">Cell wall biogenesis; peptidoglycan recycling.</text>
</comment>
<dbReference type="EMBL" id="CP146598">
    <property type="protein sequence ID" value="WWY03995.1"/>
    <property type="molecule type" value="Genomic_DNA"/>
</dbReference>
<dbReference type="GO" id="GO:0005524">
    <property type="term" value="F:ATP binding"/>
    <property type="evidence" value="ECO:0007669"/>
    <property type="project" value="UniProtKB-UniRule"/>
</dbReference>
<dbReference type="CDD" id="cd24050">
    <property type="entry name" value="ASKHA_NBD_ANMK"/>
    <property type="match status" value="1"/>
</dbReference>
<evidence type="ECO:0000313" key="2">
    <source>
        <dbReference type="EMBL" id="MDD9328547.1"/>
    </source>
</evidence>
<dbReference type="InterPro" id="IPR005338">
    <property type="entry name" value="Anhydro_N_Ac-Mur_kinase"/>
</dbReference>
<name>A0A9X4E7M6_9NEIS</name>
<protein>
    <recommendedName>
        <fullName evidence="1">Anhydro-N-acetylmuramic acid kinase</fullName>
        <ecNumber evidence="1">2.7.1.170</ecNumber>
    </recommendedName>
    <alternativeName>
        <fullName evidence="1">AnhMurNAc kinase</fullName>
    </alternativeName>
</protein>
<dbReference type="GO" id="GO:0016301">
    <property type="term" value="F:kinase activity"/>
    <property type="evidence" value="ECO:0007669"/>
    <property type="project" value="UniProtKB-KW"/>
</dbReference>
<dbReference type="NCBIfam" id="NF007139">
    <property type="entry name" value="PRK09585.1-3"/>
    <property type="match status" value="1"/>
</dbReference>
<reference evidence="3" key="2">
    <citation type="submission" date="2024-02" db="EMBL/GenBank/DDBJ databases">
        <title>Neisseria leonii sp. nov.</title>
        <authorList>
            <person name="Boutroux M."/>
            <person name="Favre-Rochex S."/>
            <person name="Gorgette O."/>
            <person name="Touak G."/>
            <person name="Muhle E."/>
            <person name="Chesneau O."/>
            <person name="Clermont D."/>
            <person name="Rahi P."/>
        </authorList>
    </citation>
    <scope>NUCLEOTIDE SEQUENCE</scope>
    <source>
        <strain evidence="3">51.81</strain>
    </source>
</reference>
<comment type="similarity">
    <text evidence="1">Belongs to the anhydro-N-acetylmuramic acid kinase family.</text>
</comment>
<evidence type="ECO:0000256" key="1">
    <source>
        <dbReference type="HAMAP-Rule" id="MF_01270"/>
    </source>
</evidence>
<dbReference type="GO" id="GO:0016773">
    <property type="term" value="F:phosphotransferase activity, alcohol group as acceptor"/>
    <property type="evidence" value="ECO:0007669"/>
    <property type="project" value="UniProtKB-UniRule"/>
</dbReference>
<dbReference type="EC" id="2.7.1.170" evidence="1"/>
<keyword evidence="1" id="KW-0067">ATP-binding</keyword>
<dbReference type="PANTHER" id="PTHR30605">
    <property type="entry name" value="ANHYDRO-N-ACETYLMURAMIC ACID KINASE"/>
    <property type="match status" value="1"/>
</dbReference>
<keyword evidence="4" id="KW-1185">Reference proteome</keyword>
<dbReference type="Proteomes" id="UP001149607">
    <property type="component" value="Chromosome"/>
</dbReference>
<gene>
    <name evidence="1" type="primary">anmK</name>
    <name evidence="2" type="ORF">ORY91_001978</name>
    <name evidence="3" type="ORF">V9W64_04555</name>
</gene>
<dbReference type="Pfam" id="PF03702">
    <property type="entry name" value="AnmK"/>
    <property type="match status" value="1"/>
</dbReference>
<dbReference type="HAMAP" id="MF_01270">
    <property type="entry name" value="AnhMurNAc_kinase"/>
    <property type="match status" value="1"/>
</dbReference>
<sequence>MDATQYYIGIMSGTSMDGADAVLIHMSGMQWHSADAHAFTPYPPALKQALLDLQDCGSGELHRSRLLAQQLSRLYAETTAKLLQKSGLMPSEITAIGCHGQTVRHAPEHGYSIQLADWALLAELSGIPTIGDFRSSDLAAGGQGAPLVPAFHQALFAAPGETRVLLNIGGIANISVLPADRPAFGFDTGPGNMLLDAWMQRTFNRPYDADGQTAASGRTLPTLLARLLDHEYFRRPPPKSTGRELFAPAYLDALLGGSEQPQDVLRTLAAFSAQTIAAEIRRHAPDARQIYLCGGGIRNRTLTGELQTLLPQATLHSTAELNLDPQWVEAAAFGWLAACRTHRLPGNPHHATGARGPRILGCMYLP</sequence>
<feature type="binding site" evidence="1">
    <location>
        <begin position="13"/>
        <end position="20"/>
    </location>
    <ligand>
        <name>ATP</name>
        <dbReference type="ChEBI" id="CHEBI:30616"/>
    </ligand>
</feature>
<proteinExistence type="inferred from homology"/>
<keyword evidence="1" id="KW-0119">Carbohydrate metabolism</keyword>
<organism evidence="2">
    <name type="scientific">Neisseria leonii</name>
    <dbReference type="NCBI Taxonomy" id="2995413"/>
    <lineage>
        <taxon>Bacteria</taxon>
        <taxon>Pseudomonadati</taxon>
        <taxon>Pseudomonadota</taxon>
        <taxon>Betaproteobacteria</taxon>
        <taxon>Neisseriales</taxon>
        <taxon>Neisseriaceae</taxon>
        <taxon>Neisseria</taxon>
    </lineage>
</organism>
<dbReference type="GO" id="GO:0009254">
    <property type="term" value="P:peptidoglycan turnover"/>
    <property type="evidence" value="ECO:0007669"/>
    <property type="project" value="UniProtKB-UniRule"/>
</dbReference>
<reference evidence="2" key="1">
    <citation type="submission" date="2022-10" db="EMBL/GenBank/DDBJ databases">
        <authorList>
            <person name="Boutroux M."/>
        </authorList>
    </citation>
    <scope>NUCLEOTIDE SEQUENCE</scope>
    <source>
        <strain evidence="2">51.81</strain>
    </source>
</reference>
<keyword evidence="1 2" id="KW-0418">Kinase</keyword>
<accession>A0A9X4E7M6</accession>
<dbReference type="GO" id="GO:0097175">
    <property type="term" value="P:1,6-anhydro-N-acetyl-beta-muramic acid catabolic process"/>
    <property type="evidence" value="ECO:0007669"/>
    <property type="project" value="UniProtKB-UniRule"/>
</dbReference>
<evidence type="ECO:0000313" key="3">
    <source>
        <dbReference type="EMBL" id="WWY03995.1"/>
    </source>
</evidence>
<comment type="pathway">
    <text evidence="1">Amino-sugar metabolism; 1,6-anhydro-N-acetylmuramate degradation.</text>
</comment>
<dbReference type="PANTHER" id="PTHR30605:SF0">
    <property type="entry name" value="ANHYDRO-N-ACETYLMURAMIC ACID KINASE"/>
    <property type="match status" value="1"/>
</dbReference>
<keyword evidence="1" id="KW-0547">Nucleotide-binding</keyword>
<comment type="catalytic activity">
    <reaction evidence="1">
        <text>1,6-anhydro-N-acetyl-beta-muramate + ATP + H2O = N-acetyl-D-muramate 6-phosphate + ADP + H(+)</text>
        <dbReference type="Rhea" id="RHEA:24952"/>
        <dbReference type="ChEBI" id="CHEBI:15377"/>
        <dbReference type="ChEBI" id="CHEBI:15378"/>
        <dbReference type="ChEBI" id="CHEBI:30616"/>
        <dbReference type="ChEBI" id="CHEBI:58690"/>
        <dbReference type="ChEBI" id="CHEBI:58722"/>
        <dbReference type="ChEBI" id="CHEBI:456216"/>
        <dbReference type="EC" id="2.7.1.170"/>
    </reaction>
</comment>